<dbReference type="PROSITE" id="PS00216">
    <property type="entry name" value="SUGAR_TRANSPORT_1"/>
    <property type="match status" value="1"/>
</dbReference>
<keyword evidence="3 7" id="KW-0812">Transmembrane</keyword>
<evidence type="ECO:0000256" key="4">
    <source>
        <dbReference type="ARBA" id="ARBA00022989"/>
    </source>
</evidence>
<evidence type="ECO:0000256" key="1">
    <source>
        <dbReference type="ARBA" id="ARBA00004141"/>
    </source>
</evidence>
<feature type="transmembrane region" description="Helical" evidence="7">
    <location>
        <begin position="103"/>
        <end position="123"/>
    </location>
</feature>
<dbReference type="InterPro" id="IPR036259">
    <property type="entry name" value="MFS_trans_sf"/>
</dbReference>
<dbReference type="InterPro" id="IPR020846">
    <property type="entry name" value="MFS_dom"/>
</dbReference>
<keyword evidence="10" id="KW-1185">Reference proteome</keyword>
<gene>
    <name evidence="9" type="ORF">K432DRAFT_320555</name>
</gene>
<dbReference type="OrthoDB" id="4161376at2759"/>
<dbReference type="Gene3D" id="1.20.1250.20">
    <property type="entry name" value="MFS general substrate transporter like domains"/>
    <property type="match status" value="1"/>
</dbReference>
<feature type="domain" description="Major facilitator superfamily (MFS) profile" evidence="8">
    <location>
        <begin position="14"/>
        <end position="526"/>
    </location>
</feature>
<reference evidence="9 10" key="1">
    <citation type="journal article" date="2016" name="Nat. Commun.">
        <title>Ectomycorrhizal ecology is imprinted in the genome of the dominant symbiotic fungus Cenococcum geophilum.</title>
        <authorList>
            <consortium name="DOE Joint Genome Institute"/>
            <person name="Peter M."/>
            <person name="Kohler A."/>
            <person name="Ohm R.A."/>
            <person name="Kuo A."/>
            <person name="Krutzmann J."/>
            <person name="Morin E."/>
            <person name="Arend M."/>
            <person name="Barry K.W."/>
            <person name="Binder M."/>
            <person name="Choi C."/>
            <person name="Clum A."/>
            <person name="Copeland A."/>
            <person name="Grisel N."/>
            <person name="Haridas S."/>
            <person name="Kipfer T."/>
            <person name="LaButti K."/>
            <person name="Lindquist E."/>
            <person name="Lipzen A."/>
            <person name="Maire R."/>
            <person name="Meier B."/>
            <person name="Mihaltcheva S."/>
            <person name="Molinier V."/>
            <person name="Murat C."/>
            <person name="Poggeler S."/>
            <person name="Quandt C.A."/>
            <person name="Sperisen C."/>
            <person name="Tritt A."/>
            <person name="Tisserant E."/>
            <person name="Crous P.W."/>
            <person name="Henrissat B."/>
            <person name="Nehls U."/>
            <person name="Egli S."/>
            <person name="Spatafora J.W."/>
            <person name="Grigoriev I.V."/>
            <person name="Martin F.M."/>
        </authorList>
    </citation>
    <scope>NUCLEOTIDE SEQUENCE [LARGE SCALE GENOMIC DNA]</scope>
    <source>
        <strain evidence="9 10">CBS 459.81</strain>
    </source>
</reference>
<keyword evidence="4 7" id="KW-1133">Transmembrane helix</keyword>
<evidence type="ECO:0000256" key="3">
    <source>
        <dbReference type="ARBA" id="ARBA00022692"/>
    </source>
</evidence>
<proteinExistence type="predicted"/>
<organism evidence="9 10">
    <name type="scientific">Lepidopterella palustris CBS 459.81</name>
    <dbReference type="NCBI Taxonomy" id="1314670"/>
    <lineage>
        <taxon>Eukaryota</taxon>
        <taxon>Fungi</taxon>
        <taxon>Dikarya</taxon>
        <taxon>Ascomycota</taxon>
        <taxon>Pezizomycotina</taxon>
        <taxon>Dothideomycetes</taxon>
        <taxon>Pleosporomycetidae</taxon>
        <taxon>Mytilinidiales</taxon>
        <taxon>Argynnaceae</taxon>
        <taxon>Lepidopterella</taxon>
    </lineage>
</organism>
<comment type="subcellular location">
    <subcellularLocation>
        <location evidence="1">Membrane</location>
        <topology evidence="1">Multi-pass membrane protein</topology>
    </subcellularLocation>
</comment>
<feature type="transmembrane region" description="Helical" evidence="7">
    <location>
        <begin position="501"/>
        <end position="522"/>
    </location>
</feature>
<dbReference type="PANTHER" id="PTHR23501:SF109">
    <property type="entry name" value="MAJOR FACILITATOR SUPERFAMILY (MFS) PROFILE DOMAIN-CONTAINING PROTEIN-RELATED"/>
    <property type="match status" value="1"/>
</dbReference>
<dbReference type="GO" id="GO:0022857">
    <property type="term" value="F:transmembrane transporter activity"/>
    <property type="evidence" value="ECO:0007669"/>
    <property type="project" value="InterPro"/>
</dbReference>
<dbReference type="GO" id="GO:0005886">
    <property type="term" value="C:plasma membrane"/>
    <property type="evidence" value="ECO:0007669"/>
    <property type="project" value="TreeGrafter"/>
</dbReference>
<dbReference type="PANTHER" id="PTHR23501">
    <property type="entry name" value="MAJOR FACILITATOR SUPERFAMILY"/>
    <property type="match status" value="1"/>
</dbReference>
<accession>A0A8E2EI08</accession>
<dbReference type="Pfam" id="PF06609">
    <property type="entry name" value="TRI12"/>
    <property type="match status" value="1"/>
</dbReference>
<feature type="transmembrane region" description="Helical" evidence="7">
    <location>
        <begin position="237"/>
        <end position="259"/>
    </location>
</feature>
<dbReference type="InterPro" id="IPR010573">
    <property type="entry name" value="MFS_Str1/Tri12-like"/>
</dbReference>
<sequence length="563" mass="60280">MPDHYYRSAQFIGTFLSFCFSYMGGFLGYVMVANILTIINADIGPSSEYVWVLLVYTLCQTITFTVVGRLADLFGRRWYFIGGNVLAMVGYLVSSRAKNMNTVIGGSVLSGLGTGVQISGSIVSGELVPNKYRFLSFGAIVGLFGPLMAIGPGLARTLCDRTEQGWRWVYYLVAIISFIAGLLQFVFYHPPEFHHLHTRESKRHLLKTLDYGGLIIFIGGAISLLLGISWGGQKYPWSAWQVIATIVIGGVALVCFGLYERFAPWVKHPLVPTYLFQDLNYVALGACTCVGSMVFYSLNILWPSQIGIMYGASPTAVGWMSASCTLTAGAIFGQAFGGIMTKFIGHLKWQLVCVCAVFTTFIGGMAAATPHNKGLGIAFSLISSIGIGWMEAICLTGGPLMVDPANIGVATGVQFSARTGLSTLAISIYVTILDNKVKTNLPKYVIPAALKAGLPQTSLVALFTAITSGSATAALAVPGITPQILEAATAAAQLAYTKSFQTVYFASIAFGVLSIIASVFGVTSKLDGSITSDIARKLQGVPDPTHKGNHKIDAEKADVEMRE</sequence>
<evidence type="ECO:0000256" key="2">
    <source>
        <dbReference type="ARBA" id="ARBA00022448"/>
    </source>
</evidence>
<protein>
    <submittedName>
        <fullName evidence="9">Siderophore iron transporter</fullName>
    </submittedName>
</protein>
<keyword evidence="5 7" id="KW-0472">Membrane</keyword>
<evidence type="ECO:0000313" key="10">
    <source>
        <dbReference type="Proteomes" id="UP000250266"/>
    </source>
</evidence>
<feature type="compositionally biased region" description="Basic and acidic residues" evidence="6">
    <location>
        <begin position="544"/>
        <end position="563"/>
    </location>
</feature>
<feature type="transmembrane region" description="Helical" evidence="7">
    <location>
        <begin position="279"/>
        <end position="298"/>
    </location>
</feature>
<evidence type="ECO:0000256" key="5">
    <source>
        <dbReference type="ARBA" id="ARBA00023136"/>
    </source>
</evidence>
<feature type="transmembrane region" description="Helical" evidence="7">
    <location>
        <begin position="12"/>
        <end position="37"/>
    </location>
</feature>
<feature type="transmembrane region" description="Helical" evidence="7">
    <location>
        <begin position="78"/>
        <end position="97"/>
    </location>
</feature>
<feature type="transmembrane region" description="Helical" evidence="7">
    <location>
        <begin position="374"/>
        <end position="395"/>
    </location>
</feature>
<dbReference type="PROSITE" id="PS50850">
    <property type="entry name" value="MFS"/>
    <property type="match status" value="1"/>
</dbReference>
<keyword evidence="2" id="KW-0813">Transport</keyword>
<feature type="transmembrane region" description="Helical" evidence="7">
    <location>
        <begin position="349"/>
        <end position="368"/>
    </location>
</feature>
<dbReference type="InterPro" id="IPR005829">
    <property type="entry name" value="Sugar_transporter_CS"/>
</dbReference>
<name>A0A8E2EI08_9PEZI</name>
<feature type="transmembrane region" description="Helical" evidence="7">
    <location>
        <begin position="49"/>
        <end position="71"/>
    </location>
</feature>
<feature type="non-terminal residue" evidence="9">
    <location>
        <position position="563"/>
    </location>
</feature>
<feature type="region of interest" description="Disordered" evidence="6">
    <location>
        <begin position="541"/>
        <end position="563"/>
    </location>
</feature>
<evidence type="ECO:0000259" key="8">
    <source>
        <dbReference type="PROSITE" id="PS50850"/>
    </source>
</evidence>
<evidence type="ECO:0000313" key="9">
    <source>
        <dbReference type="EMBL" id="OCK84372.1"/>
    </source>
</evidence>
<feature type="transmembrane region" description="Helical" evidence="7">
    <location>
        <begin position="318"/>
        <end position="337"/>
    </location>
</feature>
<dbReference type="AlphaFoldDB" id="A0A8E2EI08"/>
<evidence type="ECO:0000256" key="6">
    <source>
        <dbReference type="SAM" id="MobiDB-lite"/>
    </source>
</evidence>
<dbReference type="EMBL" id="KV744839">
    <property type="protein sequence ID" value="OCK84372.1"/>
    <property type="molecule type" value="Genomic_DNA"/>
</dbReference>
<feature type="transmembrane region" description="Helical" evidence="7">
    <location>
        <begin position="135"/>
        <end position="156"/>
    </location>
</feature>
<feature type="transmembrane region" description="Helical" evidence="7">
    <location>
        <begin position="168"/>
        <end position="188"/>
    </location>
</feature>
<dbReference type="Proteomes" id="UP000250266">
    <property type="component" value="Unassembled WGS sequence"/>
</dbReference>
<dbReference type="SUPFAM" id="SSF103473">
    <property type="entry name" value="MFS general substrate transporter"/>
    <property type="match status" value="1"/>
</dbReference>
<feature type="transmembrane region" description="Helical" evidence="7">
    <location>
        <begin position="209"/>
        <end position="231"/>
    </location>
</feature>
<dbReference type="CDD" id="cd06179">
    <property type="entry name" value="MFS_TRI12_like"/>
    <property type="match status" value="1"/>
</dbReference>
<evidence type="ECO:0000256" key="7">
    <source>
        <dbReference type="SAM" id="Phobius"/>
    </source>
</evidence>
<feature type="transmembrane region" description="Helical" evidence="7">
    <location>
        <begin position="459"/>
        <end position="481"/>
    </location>
</feature>
<dbReference type="InterPro" id="IPR053791">
    <property type="entry name" value="MFS_Tri12-like"/>
</dbReference>